<dbReference type="AlphaFoldDB" id="A0A1X6YNM8"/>
<dbReference type="PROSITE" id="PS50893">
    <property type="entry name" value="ABC_TRANSPORTER_2"/>
    <property type="match status" value="1"/>
</dbReference>
<dbReference type="InterPro" id="IPR003593">
    <property type="entry name" value="AAA+_ATPase"/>
</dbReference>
<evidence type="ECO:0000256" key="4">
    <source>
        <dbReference type="SAM" id="MobiDB-lite"/>
    </source>
</evidence>
<dbReference type="GO" id="GO:0016887">
    <property type="term" value="F:ATP hydrolysis activity"/>
    <property type="evidence" value="ECO:0007669"/>
    <property type="project" value="InterPro"/>
</dbReference>
<dbReference type="GO" id="GO:0005886">
    <property type="term" value="C:plasma membrane"/>
    <property type="evidence" value="ECO:0007669"/>
    <property type="project" value="TreeGrafter"/>
</dbReference>
<dbReference type="Proteomes" id="UP000193963">
    <property type="component" value="Unassembled WGS sequence"/>
</dbReference>
<gene>
    <name evidence="6" type="ORF">PSM7751_00938</name>
</gene>
<evidence type="ECO:0000313" key="7">
    <source>
        <dbReference type="Proteomes" id="UP000193963"/>
    </source>
</evidence>
<dbReference type="PANTHER" id="PTHR24220:SF689">
    <property type="entry name" value="LIPOPROTEIN-RELEASING SYSTEM ATP-BINDING PROTEIN LOLD"/>
    <property type="match status" value="1"/>
</dbReference>
<keyword evidence="3 6" id="KW-0067">ATP-binding</keyword>
<dbReference type="PROSITE" id="PS00211">
    <property type="entry name" value="ABC_TRANSPORTER_1"/>
    <property type="match status" value="1"/>
</dbReference>
<protein>
    <submittedName>
        <fullName evidence="6">Putative ABC transporter ATP-binding protein/MT1014</fullName>
    </submittedName>
</protein>
<dbReference type="RefSeq" id="WP_085886849.1">
    <property type="nucleotide sequence ID" value="NZ_FWFN01000002.1"/>
</dbReference>
<feature type="domain" description="ABC transporter" evidence="5">
    <location>
        <begin position="5"/>
        <end position="240"/>
    </location>
</feature>
<evidence type="ECO:0000259" key="5">
    <source>
        <dbReference type="PROSITE" id="PS50893"/>
    </source>
</evidence>
<keyword evidence="7" id="KW-1185">Reference proteome</keyword>
<reference evidence="6 7" key="1">
    <citation type="submission" date="2017-03" db="EMBL/GenBank/DDBJ databases">
        <authorList>
            <person name="Afonso C.L."/>
            <person name="Miller P.J."/>
            <person name="Scott M.A."/>
            <person name="Spackman E."/>
            <person name="Goraichik I."/>
            <person name="Dimitrov K.M."/>
            <person name="Suarez D.L."/>
            <person name="Swayne D.E."/>
        </authorList>
    </citation>
    <scope>NUCLEOTIDE SEQUENCE [LARGE SCALE GENOMIC DNA]</scope>
    <source>
        <strain evidence="6 7">CECT 7751</strain>
    </source>
</reference>
<dbReference type="OrthoDB" id="9787227at2"/>
<evidence type="ECO:0000256" key="3">
    <source>
        <dbReference type="ARBA" id="ARBA00022840"/>
    </source>
</evidence>
<evidence type="ECO:0000256" key="2">
    <source>
        <dbReference type="ARBA" id="ARBA00022741"/>
    </source>
</evidence>
<dbReference type="InterPro" id="IPR003439">
    <property type="entry name" value="ABC_transporter-like_ATP-bd"/>
</dbReference>
<dbReference type="PANTHER" id="PTHR24220">
    <property type="entry name" value="IMPORT ATP-BINDING PROTEIN"/>
    <property type="match status" value="1"/>
</dbReference>
<dbReference type="GO" id="GO:0022857">
    <property type="term" value="F:transmembrane transporter activity"/>
    <property type="evidence" value="ECO:0007669"/>
    <property type="project" value="TreeGrafter"/>
</dbReference>
<name>A0A1X6YNM8_9RHOB</name>
<accession>A0A1X6YNM8</accession>
<dbReference type="EMBL" id="FWFN01000002">
    <property type="protein sequence ID" value="SLN25949.1"/>
    <property type="molecule type" value="Genomic_DNA"/>
</dbReference>
<sequence length="240" mass="25157">MTLPLSIRDLSVPGADGPLLTLPALDLPAGALVGLRGPSGAGKTTFLHAIAGLRERATGTVLWGDIDLLACGAEARTRFRARHIGMIFQDFLLFDELGALPNASLTAMFRPRAERRALERRAQGLLDGLGLPRGDRAVASFSGGERQRVGIARALAADAPVLLADEPTASLHRAAAEALIEDLVRLTREAGRTMIAVSHDEALLARMDRVLTIEGGTLIADTSPDTGPVTGTGKMTEAGA</sequence>
<evidence type="ECO:0000313" key="6">
    <source>
        <dbReference type="EMBL" id="SLN25949.1"/>
    </source>
</evidence>
<dbReference type="GO" id="GO:0005524">
    <property type="term" value="F:ATP binding"/>
    <property type="evidence" value="ECO:0007669"/>
    <property type="project" value="UniProtKB-KW"/>
</dbReference>
<dbReference type="SUPFAM" id="SSF52540">
    <property type="entry name" value="P-loop containing nucleoside triphosphate hydrolases"/>
    <property type="match status" value="1"/>
</dbReference>
<proteinExistence type="inferred from homology"/>
<dbReference type="InterPro" id="IPR017871">
    <property type="entry name" value="ABC_transporter-like_CS"/>
</dbReference>
<feature type="region of interest" description="Disordered" evidence="4">
    <location>
        <begin position="219"/>
        <end position="240"/>
    </location>
</feature>
<dbReference type="InterPro" id="IPR027417">
    <property type="entry name" value="P-loop_NTPase"/>
</dbReference>
<dbReference type="InterPro" id="IPR015854">
    <property type="entry name" value="ABC_transpr_LolD-like"/>
</dbReference>
<evidence type="ECO:0000256" key="1">
    <source>
        <dbReference type="ARBA" id="ARBA00005417"/>
    </source>
</evidence>
<keyword evidence="2" id="KW-0547">Nucleotide-binding</keyword>
<comment type="similarity">
    <text evidence="1">Belongs to the ABC transporter superfamily.</text>
</comment>
<dbReference type="SMART" id="SM00382">
    <property type="entry name" value="AAA"/>
    <property type="match status" value="1"/>
</dbReference>
<dbReference type="Gene3D" id="3.40.50.300">
    <property type="entry name" value="P-loop containing nucleotide triphosphate hydrolases"/>
    <property type="match status" value="1"/>
</dbReference>
<organism evidence="6 7">
    <name type="scientific">Pseudooceanicola marinus</name>
    <dbReference type="NCBI Taxonomy" id="396013"/>
    <lineage>
        <taxon>Bacteria</taxon>
        <taxon>Pseudomonadati</taxon>
        <taxon>Pseudomonadota</taxon>
        <taxon>Alphaproteobacteria</taxon>
        <taxon>Rhodobacterales</taxon>
        <taxon>Paracoccaceae</taxon>
        <taxon>Pseudooceanicola</taxon>
    </lineage>
</organism>
<dbReference type="Pfam" id="PF00005">
    <property type="entry name" value="ABC_tran"/>
    <property type="match status" value="1"/>
</dbReference>